<protein>
    <submittedName>
        <fullName evidence="1">Alpha-L-fucosidase 1</fullName>
    </submittedName>
</protein>
<evidence type="ECO:0000313" key="1">
    <source>
        <dbReference type="EMBL" id="KAF7812137.1"/>
    </source>
</evidence>
<sequence length="97" mass="11078">MAMSLSGKSKIWYNRKAVGDGRASVVLGYNVRSLNMVDMATRLPSFGCHLLIRYLTSSLLLFPFYPSLVLPTPMETRQHGHVPTLRNEYLHRHRTGF</sequence>
<proteinExistence type="predicted"/>
<dbReference type="EMBL" id="JAAIUW010000010">
    <property type="protein sequence ID" value="KAF7812137.1"/>
    <property type="molecule type" value="Genomic_DNA"/>
</dbReference>
<comment type="caution">
    <text evidence="1">The sequence shown here is derived from an EMBL/GenBank/DDBJ whole genome shotgun (WGS) entry which is preliminary data.</text>
</comment>
<dbReference type="Proteomes" id="UP000634136">
    <property type="component" value="Unassembled WGS sequence"/>
</dbReference>
<reference evidence="1" key="1">
    <citation type="submission" date="2020-09" db="EMBL/GenBank/DDBJ databases">
        <title>Genome-Enabled Discovery of Anthraquinone Biosynthesis in Senna tora.</title>
        <authorList>
            <person name="Kang S.-H."/>
            <person name="Pandey R.P."/>
            <person name="Lee C.-M."/>
            <person name="Sim J.-S."/>
            <person name="Jeong J.-T."/>
            <person name="Choi B.-S."/>
            <person name="Jung M."/>
            <person name="Ginzburg D."/>
            <person name="Zhao K."/>
            <person name="Won S.Y."/>
            <person name="Oh T.-J."/>
            <person name="Yu Y."/>
            <person name="Kim N.-H."/>
            <person name="Lee O.R."/>
            <person name="Lee T.-H."/>
            <person name="Bashyal P."/>
            <person name="Kim T.-S."/>
            <person name="Lee W.-H."/>
            <person name="Kawkins C."/>
            <person name="Kim C.-K."/>
            <person name="Kim J.S."/>
            <person name="Ahn B.O."/>
            <person name="Rhee S.Y."/>
            <person name="Sohng J.K."/>
        </authorList>
    </citation>
    <scope>NUCLEOTIDE SEQUENCE</scope>
    <source>
        <tissue evidence="1">Leaf</tissue>
    </source>
</reference>
<accession>A0A834W7L9</accession>
<keyword evidence="2" id="KW-1185">Reference proteome</keyword>
<evidence type="ECO:0000313" key="2">
    <source>
        <dbReference type="Proteomes" id="UP000634136"/>
    </source>
</evidence>
<dbReference type="AlphaFoldDB" id="A0A834W7L9"/>
<gene>
    <name evidence="1" type="ORF">G2W53_033113</name>
</gene>
<name>A0A834W7L9_9FABA</name>
<organism evidence="1 2">
    <name type="scientific">Senna tora</name>
    <dbReference type="NCBI Taxonomy" id="362788"/>
    <lineage>
        <taxon>Eukaryota</taxon>
        <taxon>Viridiplantae</taxon>
        <taxon>Streptophyta</taxon>
        <taxon>Embryophyta</taxon>
        <taxon>Tracheophyta</taxon>
        <taxon>Spermatophyta</taxon>
        <taxon>Magnoliopsida</taxon>
        <taxon>eudicotyledons</taxon>
        <taxon>Gunneridae</taxon>
        <taxon>Pentapetalae</taxon>
        <taxon>rosids</taxon>
        <taxon>fabids</taxon>
        <taxon>Fabales</taxon>
        <taxon>Fabaceae</taxon>
        <taxon>Caesalpinioideae</taxon>
        <taxon>Cassia clade</taxon>
        <taxon>Senna</taxon>
    </lineage>
</organism>